<reference evidence="2" key="1">
    <citation type="journal article" date="2023" name="Nat. Plants">
        <title>Single-cell RNA sequencing provides a high-resolution roadmap for understanding the multicellular compartmentation of specialized metabolism.</title>
        <authorList>
            <person name="Sun S."/>
            <person name="Shen X."/>
            <person name="Li Y."/>
            <person name="Li Y."/>
            <person name="Wang S."/>
            <person name="Li R."/>
            <person name="Zhang H."/>
            <person name="Shen G."/>
            <person name="Guo B."/>
            <person name="Wei J."/>
            <person name="Xu J."/>
            <person name="St-Pierre B."/>
            <person name="Chen S."/>
            <person name="Sun C."/>
        </authorList>
    </citation>
    <scope>NUCLEOTIDE SEQUENCE [LARGE SCALE GENOMIC DNA]</scope>
</reference>
<evidence type="ECO:0000313" key="1">
    <source>
        <dbReference type="EMBL" id="KAI5682024.1"/>
    </source>
</evidence>
<comment type="caution">
    <text evidence="1">The sequence shown here is derived from an EMBL/GenBank/DDBJ whole genome shotgun (WGS) entry which is preliminary data.</text>
</comment>
<gene>
    <name evidence="1" type="ORF">M9H77_03252</name>
</gene>
<protein>
    <submittedName>
        <fullName evidence="1">Uncharacterized protein</fullName>
    </submittedName>
</protein>
<evidence type="ECO:0000313" key="2">
    <source>
        <dbReference type="Proteomes" id="UP001060085"/>
    </source>
</evidence>
<dbReference type="EMBL" id="CM044701">
    <property type="protein sequence ID" value="KAI5682024.1"/>
    <property type="molecule type" value="Genomic_DNA"/>
</dbReference>
<organism evidence="1 2">
    <name type="scientific">Catharanthus roseus</name>
    <name type="common">Madagascar periwinkle</name>
    <name type="synonym">Vinca rosea</name>
    <dbReference type="NCBI Taxonomy" id="4058"/>
    <lineage>
        <taxon>Eukaryota</taxon>
        <taxon>Viridiplantae</taxon>
        <taxon>Streptophyta</taxon>
        <taxon>Embryophyta</taxon>
        <taxon>Tracheophyta</taxon>
        <taxon>Spermatophyta</taxon>
        <taxon>Magnoliopsida</taxon>
        <taxon>eudicotyledons</taxon>
        <taxon>Gunneridae</taxon>
        <taxon>Pentapetalae</taxon>
        <taxon>asterids</taxon>
        <taxon>lamiids</taxon>
        <taxon>Gentianales</taxon>
        <taxon>Apocynaceae</taxon>
        <taxon>Rauvolfioideae</taxon>
        <taxon>Vinceae</taxon>
        <taxon>Catharanthinae</taxon>
        <taxon>Catharanthus</taxon>
    </lineage>
</organism>
<accession>A0ACC0CAP2</accession>
<name>A0ACC0CAP2_CATRO</name>
<dbReference type="Proteomes" id="UP001060085">
    <property type="component" value="Linkage Group LG01"/>
</dbReference>
<proteinExistence type="predicted"/>
<keyword evidence="2" id="KW-1185">Reference proteome</keyword>
<sequence>MQKPYWEWLTALDDQGLMVKEVDLAGGRNGKDDSREGLDRGVSCVGREEDGILPLCYYEKDSGSRCKRWEVQGDKGVGGWEERGVREQEGEFEVEVRHVGGMSEERLKDVPITFGALDASERVDAKVVGKLRMSKRGRGRALKESSGRGRQNRVLGDITNSWSMMDEPRQKVLKVVTPRHAHVYAMTDHLEK</sequence>